<gene>
    <name evidence="3" type="ORF">FKW44_000834</name>
</gene>
<accession>A0A7T8QV48</accession>
<dbReference type="GO" id="GO:0051959">
    <property type="term" value="F:dynein light intermediate chain binding"/>
    <property type="evidence" value="ECO:0007669"/>
    <property type="project" value="InterPro"/>
</dbReference>
<feature type="non-terminal residue" evidence="3">
    <location>
        <position position="318"/>
    </location>
</feature>
<dbReference type="Gene3D" id="1.20.920.20">
    <property type="match status" value="1"/>
</dbReference>
<dbReference type="GO" id="GO:0060294">
    <property type="term" value="P:cilium movement involved in cell motility"/>
    <property type="evidence" value="ECO:0007669"/>
    <property type="project" value="TreeGrafter"/>
</dbReference>
<keyword evidence="4" id="KW-1185">Reference proteome</keyword>
<dbReference type="Pfam" id="PF12777">
    <property type="entry name" value="MT"/>
    <property type="match status" value="1"/>
</dbReference>
<feature type="coiled-coil region" evidence="1">
    <location>
        <begin position="120"/>
        <end position="154"/>
    </location>
</feature>
<reference evidence="4" key="1">
    <citation type="submission" date="2021-01" db="EMBL/GenBank/DDBJ databases">
        <title>Caligus Genome Assembly.</title>
        <authorList>
            <person name="Gallardo-Escarate C."/>
        </authorList>
    </citation>
    <scope>NUCLEOTIDE SEQUENCE [LARGE SCALE GENOMIC DNA]</scope>
</reference>
<dbReference type="AlphaFoldDB" id="A0A7T8QV48"/>
<protein>
    <recommendedName>
        <fullName evidence="2">Dynein heavy chain coiled coil stalk domain-containing protein</fullName>
    </recommendedName>
</protein>
<sequence length="318" mass="35750">RCGHHEVNYWNEETLQAIAEDRYSGMGLREGGSVSMNSVLRSLSVVSTKLHLKSNSFQGSNNSYLNYLDALRPKLDQLLNEINEVSTGISQVAQANELIHKLSDDILGQEPESSRIASEIEHLQKRISQEKINLEKASKAFRKKEDAHSSLERAIPGLESALAGLHAIDKNEVTEIRSFKNPPESIQQVMEAVCILLGHKSDWNGAKSLLSDFSFVQRLVDYDKDNIPESSLKRIRRFVDNPKFVPEDIGKVSKAACTFCMWVRAVDLYATIFKAIEPKRIKLLQSESELVEAMTALRTETDRVAHIESSLNNLESNL</sequence>
<name>A0A7T8QV48_CALRO</name>
<dbReference type="EMBL" id="CP045890">
    <property type="protein sequence ID" value="QQP56239.1"/>
    <property type="molecule type" value="Genomic_DNA"/>
</dbReference>
<dbReference type="InterPro" id="IPR026983">
    <property type="entry name" value="DHC"/>
</dbReference>
<dbReference type="GO" id="GO:0008569">
    <property type="term" value="F:minus-end-directed microtubule motor activity"/>
    <property type="evidence" value="ECO:0007669"/>
    <property type="project" value="TreeGrafter"/>
</dbReference>
<evidence type="ECO:0000313" key="4">
    <source>
        <dbReference type="Proteomes" id="UP000595437"/>
    </source>
</evidence>
<dbReference type="InterPro" id="IPR024743">
    <property type="entry name" value="Dynein_HC_stalk"/>
</dbReference>
<dbReference type="PANTHER" id="PTHR10676">
    <property type="entry name" value="DYNEIN HEAVY CHAIN FAMILY PROTEIN"/>
    <property type="match status" value="1"/>
</dbReference>
<organism evidence="3 4">
    <name type="scientific">Caligus rogercresseyi</name>
    <name type="common">Sea louse</name>
    <dbReference type="NCBI Taxonomy" id="217165"/>
    <lineage>
        <taxon>Eukaryota</taxon>
        <taxon>Metazoa</taxon>
        <taxon>Ecdysozoa</taxon>
        <taxon>Arthropoda</taxon>
        <taxon>Crustacea</taxon>
        <taxon>Multicrustacea</taxon>
        <taxon>Hexanauplia</taxon>
        <taxon>Copepoda</taxon>
        <taxon>Siphonostomatoida</taxon>
        <taxon>Caligidae</taxon>
        <taxon>Caligus</taxon>
    </lineage>
</organism>
<dbReference type="GO" id="GO:0097729">
    <property type="term" value="C:9+2 motile cilium"/>
    <property type="evidence" value="ECO:0007669"/>
    <property type="project" value="TreeGrafter"/>
</dbReference>
<proteinExistence type="predicted"/>
<evidence type="ECO:0000256" key="1">
    <source>
        <dbReference type="SAM" id="Coils"/>
    </source>
</evidence>
<feature type="domain" description="Dynein heavy chain coiled coil stalk" evidence="2">
    <location>
        <begin position="129"/>
        <end position="316"/>
    </location>
</feature>
<dbReference type="GO" id="GO:0045505">
    <property type="term" value="F:dynein intermediate chain binding"/>
    <property type="evidence" value="ECO:0007669"/>
    <property type="project" value="InterPro"/>
</dbReference>
<dbReference type="Proteomes" id="UP000595437">
    <property type="component" value="Chromosome 1"/>
</dbReference>
<feature type="non-terminal residue" evidence="3">
    <location>
        <position position="1"/>
    </location>
</feature>
<evidence type="ECO:0000259" key="2">
    <source>
        <dbReference type="Pfam" id="PF12777"/>
    </source>
</evidence>
<evidence type="ECO:0000313" key="3">
    <source>
        <dbReference type="EMBL" id="QQP56239.1"/>
    </source>
</evidence>
<dbReference type="OrthoDB" id="6374536at2759"/>
<dbReference type="GO" id="GO:0030286">
    <property type="term" value="C:dynein complex"/>
    <property type="evidence" value="ECO:0007669"/>
    <property type="project" value="InterPro"/>
</dbReference>
<keyword evidence="1" id="KW-0175">Coiled coil</keyword>